<proteinExistence type="inferred from homology"/>
<keyword evidence="8" id="KW-0663">Pyridoxal phosphate</keyword>
<dbReference type="InterPro" id="IPR015424">
    <property type="entry name" value="PyrdxlP-dep_Trfase"/>
</dbReference>
<comment type="subcellular location">
    <subcellularLocation>
        <location evidence="2">Cytoplasm</location>
    </subcellularLocation>
</comment>
<evidence type="ECO:0000256" key="14">
    <source>
        <dbReference type="ARBA" id="ARBA00059280"/>
    </source>
</evidence>
<evidence type="ECO:0000313" key="21">
    <source>
        <dbReference type="WBParaSite" id="scaffold13380_cov187.g16841"/>
    </source>
</evidence>
<evidence type="ECO:0000256" key="8">
    <source>
        <dbReference type="ARBA" id="ARBA00022898"/>
    </source>
</evidence>
<keyword evidence="20" id="KW-1185">Reference proteome</keyword>
<protein>
    <recommendedName>
        <fullName evidence="15">Alanine aminotransferase 1</fullName>
        <ecNumber evidence="12">2.6.1.2</ecNumber>
    </recommendedName>
    <alternativeName>
        <fullName evidence="17">Glutamate pyruvate transaminase 1</fullName>
    </alternativeName>
    <alternativeName>
        <fullName evidence="16">Glutamic--alanine transaminase 1</fullName>
    </alternativeName>
    <alternativeName>
        <fullName evidence="18">Glutamic--pyruvic transaminase 1</fullName>
    </alternativeName>
</protein>
<dbReference type="EC" id="2.6.1.2" evidence="12"/>
<evidence type="ECO:0000256" key="1">
    <source>
        <dbReference type="ARBA" id="ARBA00001933"/>
    </source>
</evidence>
<comment type="cofactor">
    <cofactor evidence="1">
        <name>pyridoxal 5'-phosphate</name>
        <dbReference type="ChEBI" id="CHEBI:597326"/>
    </cofactor>
</comment>
<dbReference type="GO" id="GO:0005615">
    <property type="term" value="C:extracellular space"/>
    <property type="evidence" value="ECO:0007669"/>
    <property type="project" value="UniProtKB-ARBA"/>
</dbReference>
<dbReference type="Gene3D" id="3.40.640.10">
    <property type="entry name" value="Type I PLP-dependent aspartate aminotransferase-like (Major domain)"/>
    <property type="match status" value="1"/>
</dbReference>
<comment type="function">
    <text evidence="14">Catalyzes the reversible transamination between alanine and 2-oxoglutarate to form pyruvate and glutamate. Participates in cellular nitrogen metabolism and also in liver gluconeogenesis starting with precursors transported from skeletal muscles.</text>
</comment>
<evidence type="ECO:0000259" key="19">
    <source>
        <dbReference type="Pfam" id="PF00155"/>
    </source>
</evidence>
<dbReference type="GO" id="GO:0004021">
    <property type="term" value="F:L-alanine:2-oxoglutarate aminotransferase activity"/>
    <property type="evidence" value="ECO:0007669"/>
    <property type="project" value="UniProtKB-EC"/>
</dbReference>
<evidence type="ECO:0000313" key="20">
    <source>
        <dbReference type="Proteomes" id="UP000887561"/>
    </source>
</evidence>
<evidence type="ECO:0000256" key="9">
    <source>
        <dbReference type="ARBA" id="ARBA00022990"/>
    </source>
</evidence>
<dbReference type="CDD" id="cd00609">
    <property type="entry name" value="AAT_like"/>
    <property type="match status" value="1"/>
</dbReference>
<dbReference type="InterPro" id="IPR015422">
    <property type="entry name" value="PyrdxlP-dep_Trfase_small"/>
</dbReference>
<evidence type="ECO:0000256" key="15">
    <source>
        <dbReference type="ARBA" id="ARBA00074120"/>
    </source>
</evidence>
<name>A0A915LN71_MELJA</name>
<keyword evidence="4" id="KW-0963">Cytoplasm</keyword>
<keyword evidence="9" id="KW-0007">Acetylation</keyword>
<evidence type="ECO:0000256" key="10">
    <source>
        <dbReference type="ARBA" id="ARBA00025708"/>
    </source>
</evidence>
<dbReference type="InterPro" id="IPR004839">
    <property type="entry name" value="Aminotransferase_I/II_large"/>
</dbReference>
<evidence type="ECO:0000256" key="7">
    <source>
        <dbReference type="ARBA" id="ARBA00022679"/>
    </source>
</evidence>
<comment type="pathway">
    <text evidence="10">Amino-acid degradation; L-alanine degradation via transaminase pathway; pyruvate from L-alanine: step 1/1.</text>
</comment>
<dbReference type="Pfam" id="PF00155">
    <property type="entry name" value="Aminotran_1_2"/>
    <property type="match status" value="1"/>
</dbReference>
<dbReference type="Proteomes" id="UP000887561">
    <property type="component" value="Unplaced"/>
</dbReference>
<evidence type="ECO:0000256" key="3">
    <source>
        <dbReference type="ARBA" id="ARBA00011738"/>
    </source>
</evidence>
<keyword evidence="6" id="KW-0032">Aminotransferase</keyword>
<evidence type="ECO:0000256" key="11">
    <source>
        <dbReference type="ARBA" id="ARBA00025785"/>
    </source>
</evidence>
<dbReference type="Gene3D" id="3.90.1150.10">
    <property type="entry name" value="Aspartate Aminotransferase, domain 1"/>
    <property type="match status" value="1"/>
</dbReference>
<evidence type="ECO:0000256" key="6">
    <source>
        <dbReference type="ARBA" id="ARBA00022576"/>
    </source>
</evidence>
<dbReference type="Gene3D" id="1.10.287.1970">
    <property type="match status" value="1"/>
</dbReference>
<evidence type="ECO:0000256" key="4">
    <source>
        <dbReference type="ARBA" id="ARBA00022490"/>
    </source>
</evidence>
<dbReference type="GO" id="GO:0030170">
    <property type="term" value="F:pyridoxal phosphate binding"/>
    <property type="evidence" value="ECO:0007669"/>
    <property type="project" value="InterPro"/>
</dbReference>
<dbReference type="PANTHER" id="PTHR11751">
    <property type="entry name" value="ALANINE AMINOTRANSFERASE"/>
    <property type="match status" value="1"/>
</dbReference>
<comment type="subunit">
    <text evidence="3">Homodimer.</text>
</comment>
<dbReference type="PANTHER" id="PTHR11751:SF29">
    <property type="entry name" value="ALANINE TRANSAMINASE"/>
    <property type="match status" value="1"/>
</dbReference>
<organism evidence="20 21">
    <name type="scientific">Meloidogyne javanica</name>
    <name type="common">Root-knot nematode worm</name>
    <dbReference type="NCBI Taxonomy" id="6303"/>
    <lineage>
        <taxon>Eukaryota</taxon>
        <taxon>Metazoa</taxon>
        <taxon>Ecdysozoa</taxon>
        <taxon>Nematoda</taxon>
        <taxon>Chromadorea</taxon>
        <taxon>Rhabditida</taxon>
        <taxon>Tylenchina</taxon>
        <taxon>Tylenchomorpha</taxon>
        <taxon>Tylenchoidea</taxon>
        <taxon>Meloidogynidae</taxon>
        <taxon>Meloidogyninae</taxon>
        <taxon>Meloidogyne</taxon>
        <taxon>Meloidogyne incognita group</taxon>
    </lineage>
</organism>
<dbReference type="FunFam" id="1.10.287.1970:FF:000001">
    <property type="entry name" value="Alanine aminotransferase 2"/>
    <property type="match status" value="1"/>
</dbReference>
<dbReference type="InterPro" id="IPR045088">
    <property type="entry name" value="ALAT1/2-like"/>
</dbReference>
<dbReference type="FunFam" id="3.90.1150.10:FF:000010">
    <property type="entry name" value="Alanine aminotransferase 2"/>
    <property type="match status" value="1"/>
</dbReference>
<keyword evidence="5" id="KW-0597">Phosphoprotein</keyword>
<evidence type="ECO:0000256" key="16">
    <source>
        <dbReference type="ARBA" id="ARBA00076222"/>
    </source>
</evidence>
<accession>A0A915LN71</accession>
<dbReference type="GO" id="GO:0005737">
    <property type="term" value="C:cytoplasm"/>
    <property type="evidence" value="ECO:0007669"/>
    <property type="project" value="UniProtKB-SubCell"/>
</dbReference>
<evidence type="ECO:0000256" key="5">
    <source>
        <dbReference type="ARBA" id="ARBA00022553"/>
    </source>
</evidence>
<reference evidence="21" key="1">
    <citation type="submission" date="2022-11" db="UniProtKB">
        <authorList>
            <consortium name="WormBaseParasite"/>
        </authorList>
    </citation>
    <scope>IDENTIFICATION</scope>
</reference>
<dbReference type="FunFam" id="3.40.640.10:FF:000236">
    <property type="entry name" value="Alanine aminotransferase 2"/>
    <property type="match status" value="1"/>
</dbReference>
<keyword evidence="7" id="KW-0808">Transferase</keyword>
<evidence type="ECO:0000256" key="18">
    <source>
        <dbReference type="ARBA" id="ARBA00082842"/>
    </source>
</evidence>
<sequence length="433" mass="48541">MSTTSPNLSSNRVLTVDTINPNVITMLIFKEYAVRGPIVIRAVELEKELENGTKLPFDRVIKANIGDAHAMGQTPITFIRQVIACTTDPSLLKTNLYPEDVKQKALSLLGACGGGSVGAYTQSNGIELIRKHIAQFIEGRDKIPCDPDSICISGGASEAIRNVLKLFIHHDSSKKKAGIMVPIPQYPLYSASIEEFNLGQVGYFLEEEKNWALDLEELERSLKEHQTKFDVKVIVVINPGNPTGQVLTKENIENIIKFAYKNNLFIFADEVYQENGYMGECGLRGGYVQFDNFDPQVYVHFKKMISAKLCSTVLGQNAVLSSLNQRAKLVTESYNKIEGVHCQQVQGAMYAFPKICLPEKAIKEAQLLGEQPDFFYAKKLLEETGICIVPGSGFGQRPNTWHFRTTILPQIELFNEMLVRFKTFHERFLASYK</sequence>
<dbReference type="WBParaSite" id="scaffold13380_cov187.g16841">
    <property type="protein sequence ID" value="scaffold13380_cov187.g16841"/>
    <property type="gene ID" value="scaffold13380_cov187.g16841"/>
</dbReference>
<evidence type="ECO:0000256" key="12">
    <source>
        <dbReference type="ARBA" id="ARBA00026106"/>
    </source>
</evidence>
<evidence type="ECO:0000256" key="13">
    <source>
        <dbReference type="ARBA" id="ARBA00047412"/>
    </source>
</evidence>
<dbReference type="AlphaFoldDB" id="A0A915LN71"/>
<dbReference type="SUPFAM" id="SSF53383">
    <property type="entry name" value="PLP-dependent transferases"/>
    <property type="match status" value="1"/>
</dbReference>
<dbReference type="InterPro" id="IPR015421">
    <property type="entry name" value="PyrdxlP-dep_Trfase_major"/>
</dbReference>
<evidence type="ECO:0000256" key="17">
    <source>
        <dbReference type="ARBA" id="ARBA00080231"/>
    </source>
</evidence>
<comment type="similarity">
    <text evidence="11">Belongs to the class-I pyridoxal-phosphate-dependent aminotransferase family. Alanine aminotransferase subfamily.</text>
</comment>
<comment type="catalytic activity">
    <reaction evidence="13">
        <text>L-alanine + 2-oxoglutarate = pyruvate + L-glutamate</text>
        <dbReference type="Rhea" id="RHEA:19453"/>
        <dbReference type="ChEBI" id="CHEBI:15361"/>
        <dbReference type="ChEBI" id="CHEBI:16810"/>
        <dbReference type="ChEBI" id="CHEBI:29985"/>
        <dbReference type="ChEBI" id="CHEBI:57972"/>
        <dbReference type="EC" id="2.6.1.2"/>
    </reaction>
</comment>
<feature type="domain" description="Aminotransferase class I/classII large" evidence="19">
    <location>
        <begin position="88"/>
        <end position="277"/>
    </location>
</feature>
<evidence type="ECO:0000256" key="2">
    <source>
        <dbReference type="ARBA" id="ARBA00004496"/>
    </source>
</evidence>